<dbReference type="PANTHER" id="PTHR43763:SF4">
    <property type="entry name" value="XAA-PRO AMINOPEPTIDASE 2"/>
    <property type="match status" value="1"/>
</dbReference>
<dbReference type="GeneTree" id="ENSGT00940000157196"/>
<reference evidence="6" key="1">
    <citation type="submission" date="2025-08" db="UniProtKB">
        <authorList>
            <consortium name="Ensembl"/>
        </authorList>
    </citation>
    <scope>IDENTIFICATION</scope>
</reference>
<keyword evidence="7" id="KW-1185">Reference proteome</keyword>
<dbReference type="Proteomes" id="UP000694561">
    <property type="component" value="Unplaced"/>
</dbReference>
<gene>
    <name evidence="6" type="primary">XPNPEP2</name>
</gene>
<evidence type="ECO:0000313" key="6">
    <source>
        <dbReference type="Ensembl" id="ENSMMNP00015026667.1"/>
    </source>
</evidence>
<accession>A0A8C6CD88</accession>
<evidence type="ECO:0000256" key="3">
    <source>
        <dbReference type="ARBA" id="ARBA00022801"/>
    </source>
</evidence>
<proteinExistence type="inferred from homology"/>
<dbReference type="Ensembl" id="ENSMMNT00015029318.1">
    <property type="protein sequence ID" value="ENSMMNP00015026667.1"/>
    <property type="gene ID" value="ENSMMNG00015019513.1"/>
</dbReference>
<dbReference type="GO" id="GO:0046872">
    <property type="term" value="F:metal ion binding"/>
    <property type="evidence" value="ECO:0007669"/>
    <property type="project" value="UniProtKB-KW"/>
</dbReference>
<feature type="signal peptide" evidence="4">
    <location>
        <begin position="1"/>
        <end position="21"/>
    </location>
</feature>
<dbReference type="GO" id="GO:0016787">
    <property type="term" value="F:hydrolase activity"/>
    <property type="evidence" value="ECO:0007669"/>
    <property type="project" value="UniProtKB-KW"/>
</dbReference>
<evidence type="ECO:0000313" key="7">
    <source>
        <dbReference type="Proteomes" id="UP000694561"/>
    </source>
</evidence>
<protein>
    <submittedName>
        <fullName evidence="6">X-prolyl aminopeptidase 2</fullName>
    </submittedName>
</protein>
<organism evidence="6 7">
    <name type="scientific">Monodon monoceros</name>
    <name type="common">Narwhal</name>
    <name type="synonym">Ceratodon monodon</name>
    <dbReference type="NCBI Taxonomy" id="40151"/>
    <lineage>
        <taxon>Eukaryota</taxon>
        <taxon>Metazoa</taxon>
        <taxon>Chordata</taxon>
        <taxon>Craniata</taxon>
        <taxon>Vertebrata</taxon>
        <taxon>Euteleostomi</taxon>
        <taxon>Mammalia</taxon>
        <taxon>Eutheria</taxon>
        <taxon>Laurasiatheria</taxon>
        <taxon>Artiodactyla</taxon>
        <taxon>Whippomorpha</taxon>
        <taxon>Cetacea</taxon>
        <taxon>Odontoceti</taxon>
        <taxon>Monodontidae</taxon>
        <taxon>Monodon</taxon>
    </lineage>
</organism>
<dbReference type="Pfam" id="PF01321">
    <property type="entry name" value="Creatinase_N"/>
    <property type="match status" value="1"/>
</dbReference>
<name>A0A8C6CD88_MONMO</name>
<dbReference type="FunFam" id="3.40.350.10:FF:000003">
    <property type="entry name" value="Xaa-pro aminopeptidase P"/>
    <property type="match status" value="1"/>
</dbReference>
<dbReference type="PANTHER" id="PTHR43763">
    <property type="entry name" value="XAA-PRO AMINOPEPTIDASE 1"/>
    <property type="match status" value="1"/>
</dbReference>
<evidence type="ECO:0000256" key="1">
    <source>
        <dbReference type="ARBA" id="ARBA00008766"/>
    </source>
</evidence>
<comment type="similarity">
    <text evidence="1">Belongs to the peptidase M24B family.</text>
</comment>
<sequence length="182" mass="20573">MARAPWGCYPWLVLLCACAWGRPKSLDLREDVRNCSISPPYLPVTVVNTTAQLTALRQQMHTQNVSAYIVPDTDAHMSEYIGDYDKRRAWITGFTGSAGIAVVTMGKAALWTDSRYWTQAERQMDCNWELHKEVGTTPVVTWLLTEIPVGGRVGFDPFLFSISMFFPQSLRLSTPTREIQPQ</sequence>
<feature type="domain" description="Creatinase N-terminal" evidence="5">
    <location>
        <begin position="53"/>
        <end position="165"/>
    </location>
</feature>
<keyword evidence="3" id="KW-0378">Hydrolase</keyword>
<dbReference type="SUPFAM" id="SSF53092">
    <property type="entry name" value="Creatinase/prolidase N-terminal domain"/>
    <property type="match status" value="1"/>
</dbReference>
<keyword evidence="4" id="KW-0732">Signal</keyword>
<evidence type="ECO:0000256" key="2">
    <source>
        <dbReference type="ARBA" id="ARBA00022723"/>
    </source>
</evidence>
<feature type="chain" id="PRO_5034772453" evidence="4">
    <location>
        <begin position="22"/>
        <end position="182"/>
    </location>
</feature>
<dbReference type="InterPro" id="IPR029149">
    <property type="entry name" value="Creatin/AminoP/Spt16_N"/>
</dbReference>
<evidence type="ECO:0000256" key="4">
    <source>
        <dbReference type="SAM" id="SignalP"/>
    </source>
</evidence>
<dbReference type="InterPro" id="IPR000587">
    <property type="entry name" value="Creatinase_N"/>
</dbReference>
<dbReference type="AlphaFoldDB" id="A0A8C6CD88"/>
<dbReference type="Gene3D" id="3.40.350.10">
    <property type="entry name" value="Creatinase/prolidase N-terminal domain"/>
    <property type="match status" value="1"/>
</dbReference>
<dbReference type="PROSITE" id="PS51257">
    <property type="entry name" value="PROKAR_LIPOPROTEIN"/>
    <property type="match status" value="1"/>
</dbReference>
<reference evidence="6" key="2">
    <citation type="submission" date="2025-09" db="UniProtKB">
        <authorList>
            <consortium name="Ensembl"/>
        </authorList>
    </citation>
    <scope>IDENTIFICATION</scope>
</reference>
<dbReference type="InterPro" id="IPR050422">
    <property type="entry name" value="X-Pro_aminopeptidase_P"/>
</dbReference>
<keyword evidence="2" id="KW-0479">Metal-binding</keyword>
<evidence type="ECO:0000259" key="5">
    <source>
        <dbReference type="Pfam" id="PF01321"/>
    </source>
</evidence>